<dbReference type="EMBL" id="AP019860">
    <property type="protein sequence ID" value="BBM82030.1"/>
    <property type="molecule type" value="Genomic_DNA"/>
</dbReference>
<feature type="chain" id="PRO_5024901532" evidence="1">
    <location>
        <begin position="20"/>
        <end position="314"/>
    </location>
</feature>
<dbReference type="Proteomes" id="UP000326354">
    <property type="component" value="Chromosome"/>
</dbReference>
<gene>
    <name evidence="2" type="ORF">UABAM_00373</name>
</gene>
<keyword evidence="1" id="KW-0732">Signal</keyword>
<evidence type="ECO:0000313" key="2">
    <source>
        <dbReference type="EMBL" id="BBM82030.1"/>
    </source>
</evidence>
<name>A0A5S9II83_UABAM</name>
<dbReference type="RefSeq" id="WP_151966288.1">
    <property type="nucleotide sequence ID" value="NZ_AP019860.1"/>
</dbReference>
<evidence type="ECO:0000313" key="3">
    <source>
        <dbReference type="Proteomes" id="UP000326354"/>
    </source>
</evidence>
<sequence>MKNFVALVMALIICSSVWCENATIATAAKSLEFSGTWSIDGRSDETQILSEGNLLKSYNGSQYFPLGTKQHVADAKNFVNIIAYAECGYALPYGYDYATHAIEEVQPGYILQKSAPEPHTMIAVAVNGEEVKVLHSNWAAHHRVSYNTFTKSWLAENGFQVFKPGQDEVKDVIIIEDKNPQGRVLGSWRVQVTGTVPYHRISQGTIISHSGPGGQVRVNETRTVSNTFRTEAGVDAKVISAKVGFEVTASFSRSLQYWRDVSPGKYGYVDLYYKYMLKNFNVYYDPLIGSEYFVASGKAYKWQAVEFQYREFDN</sequence>
<protein>
    <submittedName>
        <fullName evidence="2">Uncharacterized protein</fullName>
    </submittedName>
</protein>
<evidence type="ECO:0000256" key="1">
    <source>
        <dbReference type="SAM" id="SignalP"/>
    </source>
</evidence>
<proteinExistence type="predicted"/>
<keyword evidence="3" id="KW-1185">Reference proteome</keyword>
<feature type="signal peptide" evidence="1">
    <location>
        <begin position="1"/>
        <end position="19"/>
    </location>
</feature>
<organism evidence="2 3">
    <name type="scientific">Uabimicrobium amorphum</name>
    <dbReference type="NCBI Taxonomy" id="2596890"/>
    <lineage>
        <taxon>Bacteria</taxon>
        <taxon>Pseudomonadati</taxon>
        <taxon>Planctomycetota</taxon>
        <taxon>Candidatus Uabimicrobiia</taxon>
        <taxon>Candidatus Uabimicrobiales</taxon>
        <taxon>Candidatus Uabimicrobiaceae</taxon>
        <taxon>Candidatus Uabimicrobium</taxon>
    </lineage>
</organism>
<accession>A0A5S9II83</accession>
<reference evidence="2 3" key="1">
    <citation type="submission" date="2019-08" db="EMBL/GenBank/DDBJ databases">
        <title>Complete genome sequence of Candidatus Uab amorphum.</title>
        <authorList>
            <person name="Shiratori T."/>
            <person name="Suzuki S."/>
            <person name="Kakizawa Y."/>
            <person name="Ishida K."/>
        </authorList>
    </citation>
    <scope>NUCLEOTIDE SEQUENCE [LARGE SCALE GENOMIC DNA]</scope>
    <source>
        <strain evidence="2 3">SRT547</strain>
    </source>
</reference>
<dbReference type="AlphaFoldDB" id="A0A5S9II83"/>
<dbReference type="KEGG" id="uam:UABAM_00373"/>